<name>A0AAV4TQ17_CAEEX</name>
<evidence type="ECO:0000313" key="2">
    <source>
        <dbReference type="Proteomes" id="UP001054945"/>
    </source>
</evidence>
<comment type="caution">
    <text evidence="1">The sequence shown here is derived from an EMBL/GenBank/DDBJ whole genome shotgun (WGS) entry which is preliminary data.</text>
</comment>
<gene>
    <name evidence="1" type="primary">SPG11_1</name>
    <name evidence="1" type="ORF">CEXT_181121</name>
</gene>
<keyword evidence="2" id="KW-1185">Reference proteome</keyword>
<evidence type="ECO:0000313" key="1">
    <source>
        <dbReference type="EMBL" id="GIY48235.1"/>
    </source>
</evidence>
<organism evidence="1 2">
    <name type="scientific">Caerostris extrusa</name>
    <name type="common">Bark spider</name>
    <name type="synonym">Caerostris bankana</name>
    <dbReference type="NCBI Taxonomy" id="172846"/>
    <lineage>
        <taxon>Eukaryota</taxon>
        <taxon>Metazoa</taxon>
        <taxon>Ecdysozoa</taxon>
        <taxon>Arthropoda</taxon>
        <taxon>Chelicerata</taxon>
        <taxon>Arachnida</taxon>
        <taxon>Araneae</taxon>
        <taxon>Araneomorphae</taxon>
        <taxon>Entelegynae</taxon>
        <taxon>Araneoidea</taxon>
        <taxon>Araneidae</taxon>
        <taxon>Caerostris</taxon>
    </lineage>
</organism>
<accession>A0AAV4TQ17</accession>
<dbReference type="EMBL" id="BPLR01011689">
    <property type="protein sequence ID" value="GIY48235.1"/>
    <property type="molecule type" value="Genomic_DNA"/>
</dbReference>
<dbReference type="Proteomes" id="UP001054945">
    <property type="component" value="Unassembled WGS sequence"/>
</dbReference>
<sequence>MSLNIPSLSSKALTNQSSGLITAFTKHFPSTKSLNSHRRYSVSSGSFQPLNITCLHTLDCEQPTICERSSFPLLLFHESKIYLLLYDIEQDKLVNELMIYPSSGTVEALSSLNNWSNIHMDIEVLKLGLSNRQLYTVEFFLKTLLEGFNQLLISSCTEQWLKKWKRNVFFGIMF</sequence>
<proteinExistence type="predicted"/>
<dbReference type="AlphaFoldDB" id="A0AAV4TQ17"/>
<protein>
    <submittedName>
        <fullName evidence="1">Spatacsin</fullName>
    </submittedName>
</protein>
<reference evidence="1 2" key="1">
    <citation type="submission" date="2021-06" db="EMBL/GenBank/DDBJ databases">
        <title>Caerostris extrusa draft genome.</title>
        <authorList>
            <person name="Kono N."/>
            <person name="Arakawa K."/>
        </authorList>
    </citation>
    <scope>NUCLEOTIDE SEQUENCE [LARGE SCALE GENOMIC DNA]</scope>
</reference>